<feature type="chain" id="PRO_5011769097" evidence="1">
    <location>
        <begin position="21"/>
        <end position="186"/>
    </location>
</feature>
<dbReference type="OrthoDB" id="7206086at2"/>
<dbReference type="STRING" id="260084.SAMN02927928_1659"/>
<dbReference type="RefSeq" id="WP_090646335.1">
    <property type="nucleotide sequence ID" value="NZ_CBCRYE010000004.1"/>
</dbReference>
<sequence length="186" mass="19396">MTRVILLSLFATLVSTPAVAQEAVVPPQDLTTGLAPLSQAELKEQVGGLRTPTGIEFGLGAIITTYVDGQQALQSHLTWTDQGVVETTDGAGSLAGAAGAGINLGGSVPGLYLPGENGGTVVLHDLGDGRIGSVVLNTADNRDIRQETVINLDIPQLQQLQQDYAGQKFQMNLQDAVSRALENANH</sequence>
<keyword evidence="3" id="KW-1185">Reference proteome</keyword>
<organism evidence="2 3">
    <name type="scientific">Asticcacaulis taihuensis</name>
    <dbReference type="NCBI Taxonomy" id="260084"/>
    <lineage>
        <taxon>Bacteria</taxon>
        <taxon>Pseudomonadati</taxon>
        <taxon>Pseudomonadota</taxon>
        <taxon>Alphaproteobacteria</taxon>
        <taxon>Caulobacterales</taxon>
        <taxon>Caulobacteraceae</taxon>
        <taxon>Asticcacaulis</taxon>
    </lineage>
</organism>
<keyword evidence="1" id="KW-0732">Signal</keyword>
<name>A0A1G4R8G8_9CAUL</name>
<protein>
    <submittedName>
        <fullName evidence="2">Uncharacterized protein</fullName>
    </submittedName>
</protein>
<feature type="signal peptide" evidence="1">
    <location>
        <begin position="1"/>
        <end position="20"/>
    </location>
</feature>
<evidence type="ECO:0000313" key="3">
    <source>
        <dbReference type="Proteomes" id="UP000199150"/>
    </source>
</evidence>
<evidence type="ECO:0000256" key="1">
    <source>
        <dbReference type="SAM" id="SignalP"/>
    </source>
</evidence>
<evidence type="ECO:0000313" key="2">
    <source>
        <dbReference type="EMBL" id="SCW53047.1"/>
    </source>
</evidence>
<dbReference type="AlphaFoldDB" id="A0A1G4R8G8"/>
<reference evidence="3" key="1">
    <citation type="submission" date="2016-10" db="EMBL/GenBank/DDBJ databases">
        <authorList>
            <person name="Varghese N."/>
            <person name="Submissions S."/>
        </authorList>
    </citation>
    <scope>NUCLEOTIDE SEQUENCE [LARGE SCALE GENOMIC DNA]</scope>
    <source>
        <strain evidence="3">CGMCC 1.3431</strain>
    </source>
</reference>
<dbReference type="Proteomes" id="UP000199150">
    <property type="component" value="Unassembled WGS sequence"/>
</dbReference>
<gene>
    <name evidence="2" type="ORF">SAMN02927928_1659</name>
</gene>
<proteinExistence type="predicted"/>
<dbReference type="EMBL" id="FMTS01000002">
    <property type="protein sequence ID" value="SCW53047.1"/>
    <property type="molecule type" value="Genomic_DNA"/>
</dbReference>
<accession>A0A1G4R8G8</accession>